<feature type="transmembrane region" description="Helical" evidence="1">
    <location>
        <begin position="99"/>
        <end position="121"/>
    </location>
</feature>
<keyword evidence="1" id="KW-0812">Transmembrane</keyword>
<sequence length="123" mass="13509">MKKCPHCEEKAIPLLHVIDSSPDVGAVCTSCGKQSSVEFGASFLNLLMHFTLIFYVWTTIKSGSEYSLIGTYIVMAVLIEAIYIWTAPFSIKQDNMIKLISRSLIAIVLGLLSVSVIIGQLNL</sequence>
<evidence type="ECO:0000256" key="1">
    <source>
        <dbReference type="SAM" id="Phobius"/>
    </source>
</evidence>
<proteinExistence type="predicted"/>
<keyword evidence="3" id="KW-1185">Reference proteome</keyword>
<dbReference type="EMBL" id="JAGDFX010000007">
    <property type="protein sequence ID" value="MBO1519552.1"/>
    <property type="molecule type" value="Genomic_DNA"/>
</dbReference>
<organism evidence="2 3">
    <name type="scientific">Oceanisphaera pacifica</name>
    <dbReference type="NCBI Taxonomy" id="2818389"/>
    <lineage>
        <taxon>Bacteria</taxon>
        <taxon>Pseudomonadati</taxon>
        <taxon>Pseudomonadota</taxon>
        <taxon>Gammaproteobacteria</taxon>
        <taxon>Aeromonadales</taxon>
        <taxon>Aeromonadaceae</taxon>
        <taxon>Oceanisphaera</taxon>
    </lineage>
</organism>
<dbReference type="RefSeq" id="WP_208005425.1">
    <property type="nucleotide sequence ID" value="NZ_JAGDFX010000007.1"/>
</dbReference>
<keyword evidence="1" id="KW-0472">Membrane</keyword>
<name>A0ABS3NG83_9GAMM</name>
<comment type="caution">
    <text evidence="2">The sequence shown here is derived from an EMBL/GenBank/DDBJ whole genome shotgun (WGS) entry which is preliminary data.</text>
</comment>
<protein>
    <recommendedName>
        <fullName evidence="4">DUF983 domain-containing protein</fullName>
    </recommendedName>
</protein>
<dbReference type="Proteomes" id="UP000664882">
    <property type="component" value="Unassembled WGS sequence"/>
</dbReference>
<keyword evidence="1" id="KW-1133">Transmembrane helix</keyword>
<feature type="transmembrane region" description="Helical" evidence="1">
    <location>
        <begin position="43"/>
        <end position="60"/>
    </location>
</feature>
<feature type="transmembrane region" description="Helical" evidence="1">
    <location>
        <begin position="66"/>
        <end position="87"/>
    </location>
</feature>
<evidence type="ECO:0000313" key="2">
    <source>
        <dbReference type="EMBL" id="MBO1519552.1"/>
    </source>
</evidence>
<gene>
    <name evidence="2" type="ORF">J3U76_07925</name>
</gene>
<evidence type="ECO:0000313" key="3">
    <source>
        <dbReference type="Proteomes" id="UP000664882"/>
    </source>
</evidence>
<accession>A0ABS3NG83</accession>
<evidence type="ECO:0008006" key="4">
    <source>
        <dbReference type="Google" id="ProtNLM"/>
    </source>
</evidence>
<reference evidence="2 3" key="1">
    <citation type="submission" date="2021-03" db="EMBL/GenBank/DDBJ databases">
        <title>Oceanisphaera sp. nov., isolated from the intestine.</title>
        <authorList>
            <person name="Zhao L.-H."/>
            <person name="Shi L.-F."/>
        </authorList>
    </citation>
    <scope>NUCLEOTIDE SEQUENCE [LARGE SCALE GENOMIC DNA]</scope>
    <source>
        <strain evidence="2 3">DM8</strain>
    </source>
</reference>